<feature type="non-terminal residue" evidence="3">
    <location>
        <position position="29"/>
    </location>
</feature>
<dbReference type="AlphaFoldDB" id="A0A382D7R2"/>
<dbReference type="Pfam" id="PF02357">
    <property type="entry name" value="NusG"/>
    <property type="match status" value="1"/>
</dbReference>
<name>A0A382D7R2_9ZZZZ</name>
<dbReference type="Gene3D" id="3.30.70.940">
    <property type="entry name" value="NusG, N-terminal domain"/>
    <property type="match status" value="1"/>
</dbReference>
<keyword evidence="1" id="KW-0804">Transcription</keyword>
<dbReference type="InterPro" id="IPR006645">
    <property type="entry name" value="NGN-like_dom"/>
</dbReference>
<dbReference type="GO" id="GO:0006354">
    <property type="term" value="P:DNA-templated transcription elongation"/>
    <property type="evidence" value="ECO:0007669"/>
    <property type="project" value="InterPro"/>
</dbReference>
<protein>
    <recommendedName>
        <fullName evidence="2">NusG-like N-terminal domain-containing protein</fullName>
    </recommendedName>
</protein>
<evidence type="ECO:0000313" key="3">
    <source>
        <dbReference type="EMBL" id="SVB34169.1"/>
    </source>
</evidence>
<evidence type="ECO:0000259" key="2">
    <source>
        <dbReference type="Pfam" id="PF02357"/>
    </source>
</evidence>
<dbReference type="SUPFAM" id="SSF82679">
    <property type="entry name" value="N-utilization substance G protein NusG, N-terminal domain"/>
    <property type="match status" value="1"/>
</dbReference>
<accession>A0A382D7R2</accession>
<organism evidence="3">
    <name type="scientific">marine metagenome</name>
    <dbReference type="NCBI Taxonomy" id="408172"/>
    <lineage>
        <taxon>unclassified sequences</taxon>
        <taxon>metagenomes</taxon>
        <taxon>ecological metagenomes</taxon>
    </lineage>
</organism>
<reference evidence="3" key="1">
    <citation type="submission" date="2018-05" db="EMBL/GenBank/DDBJ databases">
        <authorList>
            <person name="Lanie J.A."/>
            <person name="Ng W.-L."/>
            <person name="Kazmierczak K.M."/>
            <person name="Andrzejewski T.M."/>
            <person name="Davidsen T.M."/>
            <person name="Wayne K.J."/>
            <person name="Tettelin H."/>
            <person name="Glass J.I."/>
            <person name="Rusch D."/>
            <person name="Podicherti R."/>
            <person name="Tsui H.-C.T."/>
            <person name="Winkler M.E."/>
        </authorList>
    </citation>
    <scope>NUCLEOTIDE SEQUENCE</scope>
</reference>
<gene>
    <name evidence="3" type="ORF">METZ01_LOCUS187023</name>
</gene>
<evidence type="ECO:0000256" key="1">
    <source>
        <dbReference type="ARBA" id="ARBA00023163"/>
    </source>
</evidence>
<dbReference type="EMBL" id="UINC01037927">
    <property type="protein sequence ID" value="SVB34169.1"/>
    <property type="molecule type" value="Genomic_DNA"/>
</dbReference>
<proteinExistence type="predicted"/>
<dbReference type="InterPro" id="IPR036735">
    <property type="entry name" value="NGN_dom_sf"/>
</dbReference>
<sequence>MIEEQTENRRWYIIHAYSGQEDRVKKNLE</sequence>
<feature type="domain" description="NusG-like N-terminal" evidence="2">
    <location>
        <begin position="10"/>
        <end position="28"/>
    </location>
</feature>